<reference evidence="6 7" key="1">
    <citation type="submission" date="2018-08" db="EMBL/GenBank/DDBJ databases">
        <title>Genome Lactobacillus garii FI11369.</title>
        <authorList>
            <person name="Diaz M."/>
            <person name="Narbad A."/>
        </authorList>
    </citation>
    <scope>NUCLEOTIDE SEQUENCE [LARGE SCALE GENOMIC DNA]</scope>
    <source>
        <strain evidence="6 7">FI11369</strain>
    </source>
</reference>
<dbReference type="PROSITE" id="PS50977">
    <property type="entry name" value="HTH_TETR_2"/>
    <property type="match status" value="1"/>
</dbReference>
<dbReference type="InterPro" id="IPR036271">
    <property type="entry name" value="Tet_transcr_reg_TetR-rel_C_sf"/>
</dbReference>
<dbReference type="Pfam" id="PF21993">
    <property type="entry name" value="TetR_C_13_2"/>
    <property type="match status" value="1"/>
</dbReference>
<dbReference type="PRINTS" id="PR00455">
    <property type="entry name" value="HTHTETR"/>
</dbReference>
<dbReference type="Proteomes" id="UP000283633">
    <property type="component" value="Unassembled WGS sequence"/>
</dbReference>
<dbReference type="PANTHER" id="PTHR47506">
    <property type="entry name" value="TRANSCRIPTIONAL REGULATORY PROTEIN"/>
    <property type="match status" value="1"/>
</dbReference>
<keyword evidence="3" id="KW-0804">Transcription</keyword>
<keyword evidence="7" id="KW-1185">Reference proteome</keyword>
<dbReference type="PANTHER" id="PTHR47506:SF3">
    <property type="entry name" value="HTH-TYPE TRANSCRIPTIONAL REGULATOR LMRA"/>
    <property type="match status" value="1"/>
</dbReference>
<dbReference type="GO" id="GO:0003677">
    <property type="term" value="F:DNA binding"/>
    <property type="evidence" value="ECO:0007669"/>
    <property type="project" value="UniProtKB-UniRule"/>
</dbReference>
<evidence type="ECO:0000313" key="6">
    <source>
        <dbReference type="EMBL" id="RRK09669.1"/>
    </source>
</evidence>
<dbReference type="InterPro" id="IPR054156">
    <property type="entry name" value="YxaF_TetR_C"/>
</dbReference>
<dbReference type="InterPro" id="IPR001647">
    <property type="entry name" value="HTH_TetR"/>
</dbReference>
<feature type="domain" description="HTH tetR-type" evidence="5">
    <location>
        <begin position="34"/>
        <end position="94"/>
    </location>
</feature>
<evidence type="ECO:0000256" key="2">
    <source>
        <dbReference type="ARBA" id="ARBA00023125"/>
    </source>
</evidence>
<dbReference type="SUPFAM" id="SSF48498">
    <property type="entry name" value="Tetracyclin repressor-like, C-terminal domain"/>
    <property type="match status" value="1"/>
</dbReference>
<evidence type="ECO:0000256" key="1">
    <source>
        <dbReference type="ARBA" id="ARBA00023015"/>
    </source>
</evidence>
<keyword evidence="2 4" id="KW-0238">DNA-binding</keyword>
<sequence length="221" mass="25155">MDNLQGCLYINQDEKIDQSVYFFALTLKGVTIIKPRQEHILDVATELFHRLGYFQTGIAEINRRAGVSKGVFYHYFPDGKLQLVRCVLQRDYDYSNTLMNEFFNGRDAETAINLFIDNLKNKINTPDYSTVRMSILFSEMMEAKDVDPEIVALAKRTYTMLEDHIEEKLSAAGMDEGTAVRKAKQINAMIEGGVTIGIIKESTEYLEIVSESLKWILSGSN</sequence>
<evidence type="ECO:0000313" key="7">
    <source>
        <dbReference type="Proteomes" id="UP000283633"/>
    </source>
</evidence>
<dbReference type="AlphaFoldDB" id="A0A426D5K7"/>
<organism evidence="6 7">
    <name type="scientific">Lactiplantibacillus garii</name>
    <dbReference type="NCBI Taxonomy" id="2306423"/>
    <lineage>
        <taxon>Bacteria</taxon>
        <taxon>Bacillati</taxon>
        <taxon>Bacillota</taxon>
        <taxon>Bacilli</taxon>
        <taxon>Lactobacillales</taxon>
        <taxon>Lactobacillaceae</taxon>
        <taxon>Lactiplantibacillus</taxon>
    </lineage>
</organism>
<dbReference type="EMBL" id="QWZQ01000044">
    <property type="protein sequence ID" value="RRK09669.1"/>
    <property type="molecule type" value="Genomic_DNA"/>
</dbReference>
<keyword evidence="1" id="KW-0805">Transcription regulation</keyword>
<dbReference type="Pfam" id="PF00440">
    <property type="entry name" value="TetR_N"/>
    <property type="match status" value="1"/>
</dbReference>
<proteinExistence type="predicted"/>
<dbReference type="Gene3D" id="1.10.357.10">
    <property type="entry name" value="Tetracycline Repressor, domain 2"/>
    <property type="match status" value="1"/>
</dbReference>
<accession>A0A426D5K7</accession>
<evidence type="ECO:0000256" key="4">
    <source>
        <dbReference type="PROSITE-ProRule" id="PRU00335"/>
    </source>
</evidence>
<comment type="caution">
    <text evidence="6">The sequence shown here is derived from an EMBL/GenBank/DDBJ whole genome shotgun (WGS) entry which is preliminary data.</text>
</comment>
<gene>
    <name evidence="6" type="ORF">D1831_11475</name>
</gene>
<feature type="DNA-binding region" description="H-T-H motif" evidence="4">
    <location>
        <begin position="57"/>
        <end position="76"/>
    </location>
</feature>
<evidence type="ECO:0000256" key="3">
    <source>
        <dbReference type="ARBA" id="ARBA00023163"/>
    </source>
</evidence>
<evidence type="ECO:0000259" key="5">
    <source>
        <dbReference type="PROSITE" id="PS50977"/>
    </source>
</evidence>
<dbReference type="InterPro" id="IPR009057">
    <property type="entry name" value="Homeodomain-like_sf"/>
</dbReference>
<protein>
    <submittedName>
        <fullName evidence="6">TetR/AcrR family transcriptional regulator</fullName>
    </submittedName>
</protein>
<name>A0A426D5K7_9LACO</name>
<dbReference type="SUPFAM" id="SSF46689">
    <property type="entry name" value="Homeodomain-like"/>
    <property type="match status" value="1"/>
</dbReference>